<evidence type="ECO:0000259" key="8">
    <source>
        <dbReference type="SMART" id="SM00645"/>
    </source>
</evidence>
<dbReference type="AlphaFoldDB" id="A0ABD3XH98"/>
<sequence length="337" mass="37658">MRSLHQGSLSIPIVTVFLYLEIADGLSVSALDIEWQEFVRSHNKTYVLTRSPYVVWKENLLAINRHNSEADQGIHTYWLTMNEYGDLTNEEYARLRTGFEINGNIEGSGSIFKYTNGSEDPSEVDWRGKGYVTPVKNQGHCGSCYAFSVIGAVEGQHFRKTGKLVSLSEQNIVDCSFKEGNNGCGGGNKHKSYNYIKNNNGVDTAEAYPYEAKNGPCRFRRSEVGATVTGYVDLPRNDEIALRHAVATIGPIAVSIRGFPGDFRFYDHGVYDNTNCGNRIHRFHAVLVVGYGTRDGLDYWIVKNSWGSGWGEKGYIRMSRNNDNQCCIACAPSYPIV</sequence>
<dbReference type="Pfam" id="PF00112">
    <property type="entry name" value="Peptidase_C1"/>
    <property type="match status" value="1"/>
</dbReference>
<keyword evidence="7" id="KW-0732">Signal</keyword>
<dbReference type="Proteomes" id="UP001634394">
    <property type="component" value="Unassembled WGS sequence"/>
</dbReference>
<dbReference type="Gene3D" id="3.90.70.10">
    <property type="entry name" value="Cysteine proteinases"/>
    <property type="match status" value="1"/>
</dbReference>
<dbReference type="PANTHER" id="PTHR12411">
    <property type="entry name" value="CYSTEINE PROTEASE FAMILY C1-RELATED"/>
    <property type="match status" value="1"/>
</dbReference>
<dbReference type="SUPFAM" id="SSF54001">
    <property type="entry name" value="Cysteine proteinases"/>
    <property type="match status" value="1"/>
</dbReference>
<keyword evidence="6" id="KW-1015">Disulfide bond</keyword>
<evidence type="ECO:0000256" key="6">
    <source>
        <dbReference type="ARBA" id="ARBA00023157"/>
    </source>
</evidence>
<dbReference type="EMBL" id="JBJQND010000002">
    <property type="protein sequence ID" value="KAL3884392.1"/>
    <property type="molecule type" value="Genomic_DNA"/>
</dbReference>
<evidence type="ECO:0000256" key="2">
    <source>
        <dbReference type="ARBA" id="ARBA00022670"/>
    </source>
</evidence>
<dbReference type="InterPro" id="IPR013128">
    <property type="entry name" value="Peptidase_C1A"/>
</dbReference>
<feature type="domain" description="Peptidase C1A papain C-terminal" evidence="8">
    <location>
        <begin position="120"/>
        <end position="336"/>
    </location>
</feature>
<dbReference type="PRINTS" id="PR00705">
    <property type="entry name" value="PAPAIN"/>
</dbReference>
<organism evidence="10 11">
    <name type="scientific">Sinanodonta woodiana</name>
    <name type="common">Chinese pond mussel</name>
    <name type="synonym">Anodonta woodiana</name>
    <dbReference type="NCBI Taxonomy" id="1069815"/>
    <lineage>
        <taxon>Eukaryota</taxon>
        <taxon>Metazoa</taxon>
        <taxon>Spiralia</taxon>
        <taxon>Lophotrochozoa</taxon>
        <taxon>Mollusca</taxon>
        <taxon>Bivalvia</taxon>
        <taxon>Autobranchia</taxon>
        <taxon>Heteroconchia</taxon>
        <taxon>Palaeoheterodonta</taxon>
        <taxon>Unionida</taxon>
        <taxon>Unionoidea</taxon>
        <taxon>Unionidae</taxon>
        <taxon>Unioninae</taxon>
        <taxon>Sinanodonta</taxon>
    </lineage>
</organism>
<accession>A0ABD3XH98</accession>
<dbReference type="SMART" id="SM00848">
    <property type="entry name" value="Inhibitor_I29"/>
    <property type="match status" value="1"/>
</dbReference>
<evidence type="ECO:0000259" key="9">
    <source>
        <dbReference type="SMART" id="SM00848"/>
    </source>
</evidence>
<proteinExistence type="inferred from homology"/>
<dbReference type="InterPro" id="IPR000169">
    <property type="entry name" value="Pept_cys_AS"/>
</dbReference>
<evidence type="ECO:0000313" key="11">
    <source>
        <dbReference type="Proteomes" id="UP001634394"/>
    </source>
</evidence>
<dbReference type="InterPro" id="IPR000668">
    <property type="entry name" value="Peptidase_C1A_C"/>
</dbReference>
<name>A0ABD3XH98_SINWO</name>
<evidence type="ECO:0000256" key="7">
    <source>
        <dbReference type="SAM" id="SignalP"/>
    </source>
</evidence>
<dbReference type="SMART" id="SM00645">
    <property type="entry name" value="Pept_C1"/>
    <property type="match status" value="1"/>
</dbReference>
<protein>
    <submittedName>
        <fullName evidence="10">Uncharacterized protein</fullName>
    </submittedName>
</protein>
<comment type="caution">
    <text evidence="10">The sequence shown here is derived from an EMBL/GenBank/DDBJ whole genome shotgun (WGS) entry which is preliminary data.</text>
</comment>
<feature type="domain" description="Cathepsin propeptide inhibitor" evidence="9">
    <location>
        <begin position="35"/>
        <end position="92"/>
    </location>
</feature>
<evidence type="ECO:0000256" key="5">
    <source>
        <dbReference type="ARBA" id="ARBA00023145"/>
    </source>
</evidence>
<dbReference type="GO" id="GO:0008234">
    <property type="term" value="F:cysteine-type peptidase activity"/>
    <property type="evidence" value="ECO:0007669"/>
    <property type="project" value="UniProtKB-KW"/>
</dbReference>
<dbReference type="FunFam" id="3.90.70.10:FF:000006">
    <property type="entry name" value="Cathepsin S"/>
    <property type="match status" value="1"/>
</dbReference>
<keyword evidence="2" id="KW-0645">Protease</keyword>
<evidence type="ECO:0000256" key="1">
    <source>
        <dbReference type="ARBA" id="ARBA00008455"/>
    </source>
</evidence>
<keyword evidence="5" id="KW-0865">Zymogen</keyword>
<comment type="similarity">
    <text evidence="1">Belongs to the peptidase C1 family.</text>
</comment>
<dbReference type="CDD" id="cd02248">
    <property type="entry name" value="Peptidase_C1A"/>
    <property type="match status" value="1"/>
</dbReference>
<dbReference type="InterPro" id="IPR025661">
    <property type="entry name" value="Pept_asp_AS"/>
</dbReference>
<evidence type="ECO:0000313" key="10">
    <source>
        <dbReference type="EMBL" id="KAL3884392.1"/>
    </source>
</evidence>
<evidence type="ECO:0000256" key="4">
    <source>
        <dbReference type="ARBA" id="ARBA00022807"/>
    </source>
</evidence>
<keyword evidence="11" id="KW-1185">Reference proteome</keyword>
<gene>
    <name evidence="10" type="ORF">ACJMK2_024533</name>
</gene>
<dbReference type="InterPro" id="IPR038765">
    <property type="entry name" value="Papain-like_cys_pep_sf"/>
</dbReference>
<keyword evidence="3" id="KW-0378">Hydrolase</keyword>
<dbReference type="PROSITE" id="PS00139">
    <property type="entry name" value="THIOL_PROTEASE_CYS"/>
    <property type="match status" value="1"/>
</dbReference>
<dbReference type="InterPro" id="IPR039417">
    <property type="entry name" value="Peptidase_C1A_papain-like"/>
</dbReference>
<reference evidence="10 11" key="1">
    <citation type="submission" date="2024-11" db="EMBL/GenBank/DDBJ databases">
        <title>Chromosome-level genome assembly of the freshwater bivalve Anodonta woodiana.</title>
        <authorList>
            <person name="Chen X."/>
        </authorList>
    </citation>
    <scope>NUCLEOTIDE SEQUENCE [LARGE SCALE GENOMIC DNA]</scope>
    <source>
        <strain evidence="10">MN2024</strain>
        <tissue evidence="10">Gills</tissue>
    </source>
</reference>
<feature type="chain" id="PRO_5044892243" evidence="7">
    <location>
        <begin position="26"/>
        <end position="337"/>
    </location>
</feature>
<evidence type="ECO:0000256" key="3">
    <source>
        <dbReference type="ARBA" id="ARBA00022801"/>
    </source>
</evidence>
<dbReference type="GO" id="GO:0006508">
    <property type="term" value="P:proteolysis"/>
    <property type="evidence" value="ECO:0007669"/>
    <property type="project" value="UniProtKB-KW"/>
</dbReference>
<feature type="signal peptide" evidence="7">
    <location>
        <begin position="1"/>
        <end position="25"/>
    </location>
</feature>
<keyword evidence="4" id="KW-0788">Thiol protease</keyword>
<dbReference type="InterPro" id="IPR013201">
    <property type="entry name" value="Prot_inhib_I29"/>
</dbReference>
<dbReference type="PROSITE" id="PS00640">
    <property type="entry name" value="THIOL_PROTEASE_ASN"/>
    <property type="match status" value="1"/>
</dbReference>
<dbReference type="Pfam" id="PF08246">
    <property type="entry name" value="Inhibitor_I29"/>
    <property type="match status" value="1"/>
</dbReference>